<sequence length="1618" mass="179819">MDVESRLEKVSEITPAEQGVFFELLKEQMPSWLLNAPVNDRDVLCSSLKTSFQSRQSLLKQLQALKSPEHFCAPLLAKAMSEKLGEPFDVAGAVFQHVRSTSSLLGLRKKLTLPIGRDLLTAACENFELSETLPGNYHELSLLYIPERVTGKTNRVLGIKPHEFAILCRDLDLGKQYRKHVEQLFVEGTQPAMLLGASIACFRDRFEVDRQIACLRGHISAGVDQILKSVVAPQTPEKALEYQNIEILGVTLRGPMFIGSVMADSGDVDRCVVYIPEDPDHPLKEYASFLDFEIELSKRLKRAGFRGFFMRFVTLRDRPSFLKGVDVRLLSVRPLHLPFDTPYLPLKVAYPVGKAKTDLFLALFEHRAEQVRADARILVVSTDDEDEKTRQERLETYESIGVNTLLFLASFVPVLGEVMCAVAGLQLLNEIYEGIDSWAHDDQESAMDYLFDTLENLIIMATFSAGSAAAGKALKRVRTSSFVQGLRQVPIGWMSRRLWSPDVSALRMPESVLGKLPADERGLILHDNKRFLKLGSHAYTVQPVPGSGLWEVGNLQASARYRPPLETNGAGAWRHQSETPQDWSLLTLFRRTGYREEEIPDARALQILAASNIDESAMRQAIIGRSRPMAVLTDAVRRFQADAQAGHFMDSVASPVSAQQADADLQLYLLTSVGHWPRDLEIVVTDARDIEVARYGDHNASRSVTVKQEALRKSAFYSPLLAALNERERLHLLGEAAEDPNLQDTLLAAHIGELAPFQRIGLTDRLYRRTDTIEQSKAEPIRTAFRDLPASVADELVLHADGSEWQQLVSGKVPLRLAEEARRYQQILRLNRAFEGLYLDAACGRDVDRLILDTLSHLPGWPGDVSIEIRDWATSTGEAASVGPPGARHKVIIEAWADSYMGTDTEETLVSSSLKRTRADFFRVLWESLPVHSRQALGPKTGGDGLRRKITSLALQRREAIRGLLDNATLDRRYRSPMGLADRRIERSVPLTGGAEAVGRRSAVLVQRARELYPSFSSAQIDQFLLSLDSNDVLAIRTLENMREQYQALVQALERWTHRTTYHQAGDGPRRQVPVHNKARAAQAILRAWRRESAVASNTGYFRHPLTLDGIPLGDMPVLIGDFSHVDALHMNAVGAGSGLNSFLHNFPGLRMLSLPGNELTRVPQAIEAMSGLTVLDLSDNRIRLNEQAMTTLAPLEHLQSLDLSFNPALGGPPRVGTLRRLRYLGLRETGISEWPADMERLTALETLDLRDNRIVDIPGAVFNAPDALNRGTSVDGNPLSTASLQAIADYQQSTGINFGVMTNEYVSAARSSSGDTSAGWVVGLPAVKVSRVREVWSALSADPQSRSFFEVLLLLRGTADYSRSLGQLTQRVWAVLEAACEDDRLRRTLFRMARSGRASVANAAEVFSDLEVRVLCSRAVADHAVAASLEGRLVRLLRGRFRLQEVQRHAAMDAALRARTGSLSREQALELNLLYRVRLARRLELPAQPDALNVQLGIEVTDAQVDQVYLKVVSAEKTSQLAESMSRQEFWSEYLMTTHEDEFSAALDRSAASMARLEQRNELSREAASRQVMAILDNLRNENRQVRLRLTNEALARNPGLSVSQDTGQGQSGGAGN</sequence>
<protein>
    <recommendedName>
        <fullName evidence="2">RING-type E3 ubiquitin transferase</fullName>
        <ecNumber evidence="2">2.3.2.27</ecNumber>
    </recommendedName>
</protein>
<comment type="caution">
    <text evidence="6">Lacks conserved residue(s) required for the propagation of feature annotation.</text>
</comment>
<keyword evidence="3" id="KW-0433">Leucine-rich repeat</keyword>
<proteinExistence type="inferred from homology"/>
<dbReference type="GO" id="GO:0016567">
    <property type="term" value="P:protein ubiquitination"/>
    <property type="evidence" value="ECO:0007669"/>
    <property type="project" value="InterPro"/>
</dbReference>
<keyword evidence="6" id="KW-1035">Host cytoplasm</keyword>
<dbReference type="Pfam" id="PF14496">
    <property type="entry name" value="NEL"/>
    <property type="match status" value="1"/>
</dbReference>
<feature type="coiled-coil region" evidence="7">
    <location>
        <begin position="1566"/>
        <end position="1597"/>
    </location>
</feature>
<dbReference type="SMART" id="SM00369">
    <property type="entry name" value="LRR_TYP"/>
    <property type="match status" value="2"/>
</dbReference>
<keyword evidence="6" id="KW-0833">Ubl conjugation pathway</keyword>
<dbReference type="SUPFAM" id="SSF52058">
    <property type="entry name" value="L domain-like"/>
    <property type="match status" value="1"/>
</dbReference>
<keyword evidence="6" id="KW-0964">Secreted</keyword>
<evidence type="ECO:0000256" key="3">
    <source>
        <dbReference type="ARBA" id="ARBA00022614"/>
    </source>
</evidence>
<dbReference type="InterPro" id="IPR029487">
    <property type="entry name" value="NEL_dom"/>
</dbReference>
<dbReference type="GO" id="GO:0005737">
    <property type="term" value="C:cytoplasm"/>
    <property type="evidence" value="ECO:0007669"/>
    <property type="project" value="TreeGrafter"/>
</dbReference>
<dbReference type="PROSITE" id="PS52053">
    <property type="entry name" value="NEL"/>
    <property type="match status" value="1"/>
</dbReference>
<dbReference type="RefSeq" id="WP_115078127.1">
    <property type="nucleotide sequence ID" value="NZ_CP022313.1"/>
</dbReference>
<keyword evidence="5" id="KW-0843">Virulence</keyword>
<dbReference type="InterPro" id="IPR003591">
    <property type="entry name" value="Leu-rich_rpt_typical-subtyp"/>
</dbReference>
<dbReference type="Pfam" id="PF20178">
    <property type="entry name" value="ToxA_N"/>
    <property type="match status" value="1"/>
</dbReference>
<dbReference type="InterPro" id="IPR001611">
    <property type="entry name" value="Leu-rich_rpt"/>
</dbReference>
<evidence type="ECO:0000256" key="7">
    <source>
        <dbReference type="SAM" id="Coils"/>
    </source>
</evidence>
<dbReference type="InterPro" id="IPR050216">
    <property type="entry name" value="LRR_domain-containing"/>
</dbReference>
<comment type="catalytic activity">
    <reaction evidence="1">
        <text>S-ubiquitinyl-[E2 ubiquitin-conjugating enzyme]-L-cysteine + [acceptor protein]-L-lysine = [E2 ubiquitin-conjugating enzyme]-L-cysteine + N(6)-ubiquitinyl-[acceptor protein]-L-lysine.</text>
        <dbReference type="EC" id="2.3.2.27"/>
    </reaction>
</comment>
<keyword evidence="4" id="KW-0677">Repeat</keyword>
<dbReference type="Pfam" id="PF13855">
    <property type="entry name" value="LRR_8"/>
    <property type="match status" value="1"/>
</dbReference>
<dbReference type="EC" id="2.3.2.27" evidence="2"/>
<dbReference type="Proteomes" id="UP000254535">
    <property type="component" value="Chromosome"/>
</dbReference>
<evidence type="ECO:0000256" key="2">
    <source>
        <dbReference type="ARBA" id="ARBA00012483"/>
    </source>
</evidence>
<comment type="similarity">
    <text evidence="6">Belongs to the LRR-containing bacterial E3 ligase family.</text>
</comment>
<feature type="region of interest" description="Disordered" evidence="8">
    <location>
        <begin position="1598"/>
        <end position="1618"/>
    </location>
</feature>
<organism evidence="10 11">
    <name type="scientific">Pseudomonas fluorescens</name>
    <dbReference type="NCBI Taxonomy" id="294"/>
    <lineage>
        <taxon>Bacteria</taxon>
        <taxon>Pseudomonadati</taxon>
        <taxon>Pseudomonadota</taxon>
        <taxon>Gammaproteobacteria</taxon>
        <taxon>Pseudomonadales</taxon>
        <taxon>Pseudomonadaceae</taxon>
        <taxon>Pseudomonas</taxon>
    </lineage>
</organism>
<evidence type="ECO:0000313" key="10">
    <source>
        <dbReference type="EMBL" id="AXJ05351.1"/>
    </source>
</evidence>
<reference evidence="10 11" key="1">
    <citation type="submission" date="2017-07" db="EMBL/GenBank/DDBJ databases">
        <title>Genome sequence of Pseudomonas NEP1.</title>
        <authorList>
            <person name="Nascimento F.X."/>
        </authorList>
    </citation>
    <scope>NUCLEOTIDE SEQUENCE [LARGE SCALE GENOMIC DNA]</scope>
    <source>
        <strain evidence="10 11">NEP1</strain>
    </source>
</reference>
<dbReference type="PANTHER" id="PTHR48051:SF1">
    <property type="entry name" value="RAS SUPPRESSOR PROTEIN 1"/>
    <property type="match status" value="1"/>
</dbReference>
<evidence type="ECO:0000313" key="11">
    <source>
        <dbReference type="Proteomes" id="UP000254535"/>
    </source>
</evidence>
<name>A0A345UXZ9_PSEFL</name>
<accession>A0A345UXZ9</accession>
<evidence type="ECO:0000259" key="9">
    <source>
        <dbReference type="PROSITE" id="PS52053"/>
    </source>
</evidence>
<keyword evidence="7" id="KW-0175">Coiled coil</keyword>
<evidence type="ECO:0000256" key="8">
    <source>
        <dbReference type="SAM" id="MobiDB-lite"/>
    </source>
</evidence>
<gene>
    <name evidence="10" type="ORF">CFN16_14845</name>
</gene>
<evidence type="ECO:0000256" key="1">
    <source>
        <dbReference type="ARBA" id="ARBA00000900"/>
    </source>
</evidence>
<dbReference type="Gene3D" id="3.80.10.10">
    <property type="entry name" value="Ribonuclease Inhibitor"/>
    <property type="match status" value="1"/>
</dbReference>
<dbReference type="InterPro" id="IPR046673">
    <property type="entry name" value="ToxA_N"/>
</dbReference>
<dbReference type="InterPro" id="IPR032675">
    <property type="entry name" value="LRR_dom_sf"/>
</dbReference>
<dbReference type="EMBL" id="CP022313">
    <property type="protein sequence ID" value="AXJ05351.1"/>
    <property type="molecule type" value="Genomic_DNA"/>
</dbReference>
<evidence type="ECO:0000256" key="6">
    <source>
        <dbReference type="PROSITE-ProRule" id="PRU01398"/>
    </source>
</evidence>
<dbReference type="PROSITE" id="PS51450">
    <property type="entry name" value="LRR"/>
    <property type="match status" value="1"/>
</dbReference>
<dbReference type="GO" id="GO:0005576">
    <property type="term" value="C:extracellular region"/>
    <property type="evidence" value="ECO:0007669"/>
    <property type="project" value="UniProtKB-UniRule"/>
</dbReference>
<evidence type="ECO:0000256" key="4">
    <source>
        <dbReference type="ARBA" id="ARBA00022737"/>
    </source>
</evidence>
<dbReference type="Gene3D" id="1.20.58.360">
    <property type="entry name" value="Shigella T3SS effector IpaH defines"/>
    <property type="match status" value="1"/>
</dbReference>
<evidence type="ECO:0000256" key="5">
    <source>
        <dbReference type="ARBA" id="ARBA00023026"/>
    </source>
</evidence>
<dbReference type="PANTHER" id="PTHR48051">
    <property type="match status" value="1"/>
</dbReference>
<feature type="domain" description="NEL" evidence="9">
    <location>
        <begin position="1313"/>
        <end position="1611"/>
    </location>
</feature>
<dbReference type="GO" id="GO:0061630">
    <property type="term" value="F:ubiquitin protein ligase activity"/>
    <property type="evidence" value="ECO:0007669"/>
    <property type="project" value="UniProtKB-EC"/>
</dbReference>